<dbReference type="InterPro" id="IPR023061">
    <property type="entry name" value="SelD_I"/>
</dbReference>
<feature type="binding site" evidence="9">
    <location>
        <position position="230"/>
    </location>
    <ligand>
        <name>Mg(2+)</name>
        <dbReference type="ChEBI" id="CHEBI:18420"/>
    </ligand>
</feature>
<proteinExistence type="inferred from homology"/>
<feature type="domain" description="PurM-like C-terminal" evidence="11">
    <location>
        <begin position="172"/>
        <end position="341"/>
    </location>
</feature>
<feature type="binding site" evidence="9">
    <location>
        <begin position="142"/>
        <end position="144"/>
    </location>
    <ligand>
        <name>ATP</name>
        <dbReference type="ChEBI" id="CHEBI:30616"/>
        <note>ligand shared between dimeric partners</note>
    </ligand>
</feature>
<dbReference type="PANTHER" id="PTHR10256">
    <property type="entry name" value="SELENIDE, WATER DIKINASE"/>
    <property type="match status" value="1"/>
</dbReference>
<dbReference type="PIRSF" id="PIRSF036407">
    <property type="entry name" value="Selenphspht_syn"/>
    <property type="match status" value="1"/>
</dbReference>
<feature type="active site" evidence="9">
    <location>
        <position position="20"/>
    </location>
</feature>
<evidence type="ECO:0000256" key="5">
    <source>
        <dbReference type="ARBA" id="ARBA00022777"/>
    </source>
</evidence>
<evidence type="ECO:0000256" key="3">
    <source>
        <dbReference type="ARBA" id="ARBA00022723"/>
    </source>
</evidence>
<dbReference type="RefSeq" id="WP_214508273.1">
    <property type="nucleotide sequence ID" value="NZ_JAHEPS010000008.1"/>
</dbReference>
<comment type="cofactor">
    <cofactor evidence="9">
        <name>Mg(2+)</name>
        <dbReference type="ChEBI" id="CHEBI:18420"/>
    </cofactor>
    <text evidence="9">Binds 1 Mg(2+) ion per monomer.</text>
</comment>
<sequence length="351" mass="36703">MSSPVSEQVKLTEYSHGAGCGCKISPKVLGTILKSQLPEFVDPNLLVGNASSDDAAVYKLNDTTGIISTTDFFMPIVDDPFTFGRIAATNAISDIYAMGGTPMMAIAILGWPVNKLSPEIAQQVVDGGRQACMDAGIMLAGGHSIDAPEPIFGLAVTGQLPLERLKQNNTAKAGDKLYLTKPIGIGILTTAQKQKKLEDADAHIAPDAMCTLNKIGADIGALKGVNALTDVTGFGLAGHLLEVCQGAGLDAELNLDKVPLLERAEHYLSLGCIPGGTHRNYDSYGEHLPAVSEREKALLCDPQTSGGLLVAVSHEGEAELCALLERQGIKPVCIGSLSEGSGRITLSGKQA</sequence>
<evidence type="ECO:0000256" key="6">
    <source>
        <dbReference type="ARBA" id="ARBA00022840"/>
    </source>
</evidence>
<feature type="binding site" evidence="9">
    <location>
        <position position="94"/>
    </location>
    <ligand>
        <name>Mg(2+)</name>
        <dbReference type="ChEBI" id="CHEBI:18420"/>
    </ligand>
</feature>
<keyword evidence="2 9" id="KW-0808">Transferase</keyword>
<comment type="function">
    <text evidence="9">Synthesizes selenophosphate from selenide and ATP.</text>
</comment>
<dbReference type="InterPro" id="IPR010918">
    <property type="entry name" value="PurM-like_C_dom"/>
</dbReference>
<feature type="domain" description="PurM-like N-terminal" evidence="10">
    <location>
        <begin position="53"/>
        <end position="159"/>
    </location>
</feature>
<dbReference type="NCBIfam" id="TIGR00476">
    <property type="entry name" value="selD"/>
    <property type="match status" value="1"/>
</dbReference>
<dbReference type="CDD" id="cd02195">
    <property type="entry name" value="SelD"/>
    <property type="match status" value="1"/>
</dbReference>
<keyword evidence="5 9" id="KW-0418">Kinase</keyword>
<comment type="catalytic activity">
    <reaction evidence="9">
        <text>hydrogenselenide + ATP + H2O = selenophosphate + AMP + phosphate + 2 H(+)</text>
        <dbReference type="Rhea" id="RHEA:18737"/>
        <dbReference type="ChEBI" id="CHEBI:15377"/>
        <dbReference type="ChEBI" id="CHEBI:15378"/>
        <dbReference type="ChEBI" id="CHEBI:16144"/>
        <dbReference type="ChEBI" id="CHEBI:29317"/>
        <dbReference type="ChEBI" id="CHEBI:30616"/>
        <dbReference type="ChEBI" id="CHEBI:43474"/>
        <dbReference type="ChEBI" id="CHEBI:456215"/>
        <dbReference type="EC" id="2.7.9.3"/>
    </reaction>
</comment>
<evidence type="ECO:0000313" key="13">
    <source>
        <dbReference type="Proteomes" id="UP001195903"/>
    </source>
</evidence>
<dbReference type="NCBIfam" id="NF002098">
    <property type="entry name" value="PRK00943.1"/>
    <property type="match status" value="1"/>
</dbReference>
<name>A0ABS5V8S4_9GAMM</name>
<dbReference type="Pfam" id="PF00586">
    <property type="entry name" value="AIRS"/>
    <property type="match status" value="1"/>
</dbReference>
<evidence type="ECO:0000313" key="12">
    <source>
        <dbReference type="EMBL" id="MBT1446071.1"/>
    </source>
</evidence>
<accession>A0ABS5V8S4</accession>
<evidence type="ECO:0000259" key="10">
    <source>
        <dbReference type="Pfam" id="PF00586"/>
    </source>
</evidence>
<dbReference type="SUPFAM" id="SSF55326">
    <property type="entry name" value="PurM N-terminal domain-like"/>
    <property type="match status" value="1"/>
</dbReference>
<dbReference type="HAMAP" id="MF_00625">
    <property type="entry name" value="SelD"/>
    <property type="match status" value="1"/>
</dbReference>
<evidence type="ECO:0000256" key="7">
    <source>
        <dbReference type="ARBA" id="ARBA00022842"/>
    </source>
</evidence>
<feature type="binding site" description="in other chain" evidence="9">
    <location>
        <position position="71"/>
    </location>
    <ligand>
        <name>ATP</name>
        <dbReference type="ChEBI" id="CHEBI:30616"/>
        <note>ligand shared between dimeric partners</note>
    </ligand>
</feature>
<evidence type="ECO:0000256" key="9">
    <source>
        <dbReference type="HAMAP-Rule" id="MF_00625"/>
    </source>
</evidence>
<keyword evidence="8 9" id="KW-0711">Selenium</keyword>
<dbReference type="Gene3D" id="3.90.650.10">
    <property type="entry name" value="PurM-like C-terminal domain"/>
    <property type="match status" value="1"/>
</dbReference>
<keyword evidence="3 9" id="KW-0479">Metal-binding</keyword>
<dbReference type="InterPro" id="IPR016188">
    <property type="entry name" value="PurM-like_N"/>
</dbReference>
<gene>
    <name evidence="9 12" type="primary">selD</name>
    <name evidence="12" type="ORF">KJI95_16365</name>
</gene>
<comment type="similarity">
    <text evidence="1 9">Belongs to the selenophosphate synthase 1 family. Class I subfamily.</text>
</comment>
<dbReference type="InterPro" id="IPR036676">
    <property type="entry name" value="PurM-like_C_sf"/>
</dbReference>
<feature type="binding site" evidence="9">
    <location>
        <position position="54"/>
    </location>
    <ligand>
        <name>Mg(2+)</name>
        <dbReference type="ChEBI" id="CHEBI:18420"/>
    </ligand>
</feature>
<organism evidence="12 13">
    <name type="scientific">Shewanella jiangmenensis</name>
    <dbReference type="NCBI Taxonomy" id="2837387"/>
    <lineage>
        <taxon>Bacteria</taxon>
        <taxon>Pseudomonadati</taxon>
        <taxon>Pseudomonadota</taxon>
        <taxon>Gammaproteobacteria</taxon>
        <taxon>Alteromonadales</taxon>
        <taxon>Shewanellaceae</taxon>
        <taxon>Shewanella</taxon>
    </lineage>
</organism>
<dbReference type="EC" id="2.7.9.3" evidence="9"/>
<keyword evidence="6 9" id="KW-0067">ATP-binding</keyword>
<evidence type="ECO:0000256" key="2">
    <source>
        <dbReference type="ARBA" id="ARBA00022679"/>
    </source>
</evidence>
<evidence type="ECO:0000256" key="4">
    <source>
        <dbReference type="ARBA" id="ARBA00022741"/>
    </source>
</evidence>
<dbReference type="InterPro" id="IPR004536">
    <property type="entry name" value="SPS/SelD"/>
</dbReference>
<reference evidence="12 13" key="1">
    <citation type="submission" date="2021-05" db="EMBL/GenBank/DDBJ databases">
        <title>Shewanella sp. JM162201.</title>
        <authorList>
            <person name="Xu S."/>
            <person name="Li A."/>
        </authorList>
    </citation>
    <scope>NUCLEOTIDE SEQUENCE [LARGE SCALE GENOMIC DNA]</scope>
    <source>
        <strain evidence="12 13">JM162201</strain>
    </source>
</reference>
<dbReference type="GO" id="GO:0004756">
    <property type="term" value="F:selenide, water dikinase activity"/>
    <property type="evidence" value="ECO:0007669"/>
    <property type="project" value="UniProtKB-EC"/>
</dbReference>
<dbReference type="Proteomes" id="UP001195903">
    <property type="component" value="Unassembled WGS sequence"/>
</dbReference>
<evidence type="ECO:0000256" key="8">
    <source>
        <dbReference type="ARBA" id="ARBA00023266"/>
    </source>
</evidence>
<dbReference type="Gene3D" id="3.30.1330.10">
    <property type="entry name" value="PurM-like, N-terminal domain"/>
    <property type="match status" value="1"/>
</dbReference>
<dbReference type="Pfam" id="PF02769">
    <property type="entry name" value="AIRS_C"/>
    <property type="match status" value="1"/>
</dbReference>
<keyword evidence="4 9" id="KW-0547">Nucleotide-binding</keyword>
<feature type="site" description="Important for catalytic activity" evidence="9">
    <location>
        <position position="23"/>
    </location>
</feature>
<feature type="binding site" description="in other chain" evidence="9">
    <location>
        <begin position="51"/>
        <end position="53"/>
    </location>
    <ligand>
        <name>ATP</name>
        <dbReference type="ChEBI" id="CHEBI:30616"/>
        <note>ligand shared between dimeric partners</note>
    </ligand>
</feature>
<comment type="subunit">
    <text evidence="9">Homodimer.</text>
</comment>
<comment type="caution">
    <text evidence="12">The sequence shown here is derived from an EMBL/GenBank/DDBJ whole genome shotgun (WGS) entry which is preliminary data.</text>
</comment>
<dbReference type="SUPFAM" id="SSF56042">
    <property type="entry name" value="PurM C-terminal domain-like"/>
    <property type="match status" value="1"/>
</dbReference>
<evidence type="ECO:0000259" key="11">
    <source>
        <dbReference type="Pfam" id="PF02769"/>
    </source>
</evidence>
<dbReference type="PANTHER" id="PTHR10256:SF0">
    <property type="entry name" value="INACTIVE SELENIDE, WATER DIKINASE-LIKE PROTEIN-RELATED"/>
    <property type="match status" value="1"/>
</dbReference>
<protein>
    <recommendedName>
        <fullName evidence="9">Selenide, water dikinase</fullName>
        <ecNumber evidence="9">2.7.9.3</ecNumber>
    </recommendedName>
    <alternativeName>
        <fullName evidence="9">Selenium donor protein</fullName>
    </alternativeName>
    <alternativeName>
        <fullName evidence="9">Selenophosphate synthase</fullName>
    </alternativeName>
</protein>
<dbReference type="EMBL" id="JAHEPS010000008">
    <property type="protein sequence ID" value="MBT1446071.1"/>
    <property type="molecule type" value="Genomic_DNA"/>
</dbReference>
<evidence type="ECO:0000256" key="1">
    <source>
        <dbReference type="ARBA" id="ARBA00008026"/>
    </source>
</evidence>
<keyword evidence="7 9" id="KW-0460">Magnesium</keyword>
<keyword evidence="13" id="KW-1185">Reference proteome</keyword>
<feature type="binding site" description="in other chain" evidence="9">
    <location>
        <position position="94"/>
    </location>
    <ligand>
        <name>ATP</name>
        <dbReference type="ChEBI" id="CHEBI:30616"/>
        <note>ligand shared between dimeric partners</note>
    </ligand>
</feature>
<feature type="binding site" description="in other chain" evidence="9">
    <location>
        <position position="23"/>
    </location>
    <ligand>
        <name>ATP</name>
        <dbReference type="ChEBI" id="CHEBI:30616"/>
        <note>ligand shared between dimeric partners</note>
    </ligand>
</feature>
<dbReference type="InterPro" id="IPR036921">
    <property type="entry name" value="PurM-like_N_sf"/>
</dbReference>